<organism evidence="1 2">
    <name type="scientific">Tetradesmus obliquus</name>
    <name type="common">Green alga</name>
    <name type="synonym">Acutodesmus obliquus</name>
    <dbReference type="NCBI Taxonomy" id="3088"/>
    <lineage>
        <taxon>Eukaryota</taxon>
        <taxon>Viridiplantae</taxon>
        <taxon>Chlorophyta</taxon>
        <taxon>core chlorophytes</taxon>
        <taxon>Chlorophyceae</taxon>
        <taxon>CS clade</taxon>
        <taxon>Sphaeropleales</taxon>
        <taxon>Scenedesmaceae</taxon>
        <taxon>Tetradesmus</taxon>
    </lineage>
</organism>
<evidence type="ECO:0000313" key="1">
    <source>
        <dbReference type="EMBL" id="WIA10888.1"/>
    </source>
</evidence>
<evidence type="ECO:0000313" key="2">
    <source>
        <dbReference type="Proteomes" id="UP001244341"/>
    </source>
</evidence>
<keyword evidence="2" id="KW-1185">Reference proteome</keyword>
<name>A0ABY8TP42_TETOB</name>
<sequence>MPTTVTVTRPHNLPYLTSNVGSIRLEGNLHVTQDVNTTGNVGAYDLRAANTLFTNHLVANSLEISEALTGSANITLDNYLKANYTFANISTYGKDLAMYANTEAQVYVTNSIRRSVHGSIWLGNSNQVEVSHDLDIEPNLYTVITTLCDAGSTTQISVPQVINKAANSFQIVCVPENSSQQAMVNFMIIEEAVQRNTACSVLPIEILIMDGMSSVRTRLFYNMLLGLEPPVRYLEVGVFKGSSLVSALYRNPHVEATCIDNWSEFNGPAEAFRANVAKYLPDNRLTVIERDCFEVQLPPNSVDVFMCARVPLLA</sequence>
<dbReference type="Gene3D" id="3.40.50.150">
    <property type="entry name" value="Vaccinia Virus protein VP39"/>
    <property type="match status" value="1"/>
</dbReference>
<dbReference type="EMBL" id="CP126209">
    <property type="protein sequence ID" value="WIA10888.1"/>
    <property type="molecule type" value="Genomic_DNA"/>
</dbReference>
<reference evidence="1 2" key="1">
    <citation type="submission" date="2023-05" db="EMBL/GenBank/DDBJ databases">
        <title>A 100% complete, gapless, phased diploid assembly of the Scenedesmus obliquus UTEX 3031 genome.</title>
        <authorList>
            <person name="Biondi T.C."/>
            <person name="Hanschen E.R."/>
            <person name="Kwon T."/>
            <person name="Eng W."/>
            <person name="Kruse C.P.S."/>
            <person name="Koehler S.I."/>
            <person name="Kunde Y."/>
            <person name="Gleasner C.D."/>
            <person name="You Mak K.T."/>
            <person name="Polle J."/>
            <person name="Hovde B.T."/>
            <person name="Starkenburg S.R."/>
        </authorList>
    </citation>
    <scope>NUCLEOTIDE SEQUENCE [LARGE SCALE GENOMIC DNA]</scope>
    <source>
        <strain evidence="1 2">DOE0152z</strain>
    </source>
</reference>
<dbReference type="Proteomes" id="UP001244341">
    <property type="component" value="Chromosome 2b"/>
</dbReference>
<proteinExistence type="predicted"/>
<evidence type="ECO:0008006" key="3">
    <source>
        <dbReference type="Google" id="ProtNLM"/>
    </source>
</evidence>
<dbReference type="SUPFAM" id="SSF53335">
    <property type="entry name" value="S-adenosyl-L-methionine-dependent methyltransferases"/>
    <property type="match status" value="1"/>
</dbReference>
<dbReference type="InterPro" id="IPR029063">
    <property type="entry name" value="SAM-dependent_MTases_sf"/>
</dbReference>
<accession>A0ABY8TP42</accession>
<gene>
    <name evidence="1" type="ORF">OEZ85_011054</name>
</gene>
<protein>
    <recommendedName>
        <fullName evidence="3">Methyltransferase FkbM domain-containing protein</fullName>
    </recommendedName>
</protein>